<keyword evidence="1 10" id="KW-0963">Cytoplasm</keyword>
<dbReference type="Gene3D" id="3.90.190.20">
    <property type="entry name" value="Mur ligase, C-terminal domain"/>
    <property type="match status" value="1"/>
</dbReference>
<evidence type="ECO:0000259" key="12">
    <source>
        <dbReference type="Pfam" id="PF02875"/>
    </source>
</evidence>
<dbReference type="InterPro" id="IPR036615">
    <property type="entry name" value="Mur_ligase_C_dom_sf"/>
</dbReference>
<gene>
    <name evidence="10" type="primary">murF</name>
    <name evidence="14" type="ORF">ED208_02580</name>
</gene>
<evidence type="ECO:0000256" key="1">
    <source>
        <dbReference type="ARBA" id="ARBA00022490"/>
    </source>
</evidence>
<proteinExistence type="inferred from homology"/>
<evidence type="ECO:0000256" key="11">
    <source>
        <dbReference type="RuleBase" id="RU004136"/>
    </source>
</evidence>
<name>A0A3N0VM08_9GAMM</name>
<evidence type="ECO:0000313" key="14">
    <source>
        <dbReference type="EMBL" id="ROH93836.1"/>
    </source>
</evidence>
<comment type="catalytic activity">
    <reaction evidence="10 11">
        <text>D-alanyl-D-alanine + UDP-N-acetyl-alpha-D-muramoyl-L-alanyl-gamma-D-glutamyl-meso-2,6-diaminopimelate + ATP = UDP-N-acetyl-alpha-D-muramoyl-L-alanyl-gamma-D-glutamyl-meso-2,6-diaminopimeloyl-D-alanyl-D-alanine + ADP + phosphate + H(+)</text>
        <dbReference type="Rhea" id="RHEA:28374"/>
        <dbReference type="ChEBI" id="CHEBI:15378"/>
        <dbReference type="ChEBI" id="CHEBI:30616"/>
        <dbReference type="ChEBI" id="CHEBI:43474"/>
        <dbReference type="ChEBI" id="CHEBI:57822"/>
        <dbReference type="ChEBI" id="CHEBI:61386"/>
        <dbReference type="ChEBI" id="CHEBI:83905"/>
        <dbReference type="ChEBI" id="CHEBI:456216"/>
        <dbReference type="EC" id="6.3.2.10"/>
    </reaction>
</comment>
<evidence type="ECO:0000256" key="2">
    <source>
        <dbReference type="ARBA" id="ARBA00022598"/>
    </source>
</evidence>
<dbReference type="InterPro" id="IPR035911">
    <property type="entry name" value="MurE/MurF_N"/>
</dbReference>
<accession>A0A3N0VM08</accession>
<dbReference type="NCBIfam" id="TIGR01143">
    <property type="entry name" value="murF"/>
    <property type="match status" value="1"/>
</dbReference>
<keyword evidence="9 10" id="KW-0961">Cell wall biogenesis/degradation</keyword>
<comment type="similarity">
    <text evidence="10">Belongs to the MurCDEF family. MurF subfamily.</text>
</comment>
<dbReference type="GO" id="GO:0008360">
    <property type="term" value="P:regulation of cell shape"/>
    <property type="evidence" value="ECO:0007669"/>
    <property type="project" value="UniProtKB-KW"/>
</dbReference>
<dbReference type="InParanoid" id="A0A3N0VM08"/>
<dbReference type="EC" id="6.3.2.10" evidence="10 11"/>
<evidence type="ECO:0000256" key="5">
    <source>
        <dbReference type="ARBA" id="ARBA00022840"/>
    </source>
</evidence>
<dbReference type="InterPro" id="IPR013221">
    <property type="entry name" value="Mur_ligase_cen"/>
</dbReference>
<dbReference type="GO" id="GO:0047480">
    <property type="term" value="F:UDP-N-acetylmuramoyl-tripeptide-D-alanyl-D-alanine ligase activity"/>
    <property type="evidence" value="ECO:0007669"/>
    <property type="project" value="UniProtKB-UniRule"/>
</dbReference>
<feature type="domain" description="Mur ligase C-terminal" evidence="12">
    <location>
        <begin position="311"/>
        <end position="430"/>
    </location>
</feature>
<keyword evidence="3 10" id="KW-0132">Cell division</keyword>
<comment type="caution">
    <text evidence="14">The sequence shown here is derived from an EMBL/GenBank/DDBJ whole genome shotgun (WGS) entry which is preliminary data.</text>
</comment>
<dbReference type="GO" id="GO:0071555">
    <property type="term" value="P:cell wall organization"/>
    <property type="evidence" value="ECO:0007669"/>
    <property type="project" value="UniProtKB-KW"/>
</dbReference>
<dbReference type="GO" id="GO:0008766">
    <property type="term" value="F:UDP-N-acetylmuramoylalanyl-D-glutamyl-2,6-diaminopimelate-D-alanyl-D-alanine ligase activity"/>
    <property type="evidence" value="ECO:0007669"/>
    <property type="project" value="RHEA"/>
</dbReference>
<dbReference type="GO" id="GO:0009252">
    <property type="term" value="P:peptidoglycan biosynthetic process"/>
    <property type="evidence" value="ECO:0007669"/>
    <property type="project" value="UniProtKB-UniRule"/>
</dbReference>
<evidence type="ECO:0000256" key="9">
    <source>
        <dbReference type="ARBA" id="ARBA00023316"/>
    </source>
</evidence>
<feature type="binding site" evidence="10">
    <location>
        <begin position="105"/>
        <end position="111"/>
    </location>
    <ligand>
        <name>ATP</name>
        <dbReference type="ChEBI" id="CHEBI:30616"/>
    </ligand>
</feature>
<dbReference type="AlphaFoldDB" id="A0A3N0VM08"/>
<dbReference type="GO" id="GO:0005737">
    <property type="term" value="C:cytoplasm"/>
    <property type="evidence" value="ECO:0007669"/>
    <property type="project" value="UniProtKB-SubCell"/>
</dbReference>
<keyword evidence="5 10" id="KW-0067">ATP-binding</keyword>
<dbReference type="InterPro" id="IPR004101">
    <property type="entry name" value="Mur_ligase_C"/>
</dbReference>
<keyword evidence="2 10" id="KW-0436">Ligase</keyword>
<dbReference type="InterPro" id="IPR005863">
    <property type="entry name" value="UDP-N-AcMur_synth"/>
</dbReference>
<comment type="pathway">
    <text evidence="10 11">Cell wall biogenesis; peptidoglycan biosynthesis.</text>
</comment>
<evidence type="ECO:0000313" key="15">
    <source>
        <dbReference type="Proteomes" id="UP000282106"/>
    </source>
</evidence>
<dbReference type="GO" id="GO:0051301">
    <property type="term" value="P:cell division"/>
    <property type="evidence" value="ECO:0007669"/>
    <property type="project" value="UniProtKB-KW"/>
</dbReference>
<dbReference type="SUPFAM" id="SSF63418">
    <property type="entry name" value="MurE/MurF N-terminal domain"/>
    <property type="match status" value="1"/>
</dbReference>
<dbReference type="SUPFAM" id="SSF53623">
    <property type="entry name" value="MurD-like peptide ligases, catalytic domain"/>
    <property type="match status" value="1"/>
</dbReference>
<organism evidence="14 15">
    <name type="scientific">Stagnimonas aquatica</name>
    <dbReference type="NCBI Taxonomy" id="2689987"/>
    <lineage>
        <taxon>Bacteria</taxon>
        <taxon>Pseudomonadati</taxon>
        <taxon>Pseudomonadota</taxon>
        <taxon>Gammaproteobacteria</taxon>
        <taxon>Nevskiales</taxon>
        <taxon>Nevskiaceae</taxon>
        <taxon>Stagnimonas</taxon>
    </lineage>
</organism>
<dbReference type="PANTHER" id="PTHR43024">
    <property type="entry name" value="UDP-N-ACETYLMURAMOYL-TRIPEPTIDE--D-ALANYL-D-ALANINE LIGASE"/>
    <property type="match status" value="1"/>
</dbReference>
<dbReference type="FunCoup" id="A0A3N0VM08">
    <property type="interactions" value="428"/>
</dbReference>
<protein>
    <recommendedName>
        <fullName evidence="10 11">UDP-N-acetylmuramoyl-tripeptide--D-alanyl-D-alanine ligase</fullName>
        <ecNumber evidence="10 11">6.3.2.10</ecNumber>
    </recommendedName>
    <alternativeName>
        <fullName evidence="10">D-alanyl-D-alanine-adding enzyme</fullName>
    </alternativeName>
</protein>
<keyword evidence="7 10" id="KW-0573">Peptidoglycan synthesis</keyword>
<evidence type="ECO:0000256" key="3">
    <source>
        <dbReference type="ARBA" id="ARBA00022618"/>
    </source>
</evidence>
<dbReference type="Gene3D" id="3.40.1190.10">
    <property type="entry name" value="Mur-like, catalytic domain"/>
    <property type="match status" value="1"/>
</dbReference>
<evidence type="ECO:0000256" key="7">
    <source>
        <dbReference type="ARBA" id="ARBA00022984"/>
    </source>
</evidence>
<evidence type="ECO:0000256" key="8">
    <source>
        <dbReference type="ARBA" id="ARBA00023306"/>
    </source>
</evidence>
<dbReference type="Pfam" id="PF02875">
    <property type="entry name" value="Mur_ligase_C"/>
    <property type="match status" value="1"/>
</dbReference>
<feature type="domain" description="Mur ligase central" evidence="13">
    <location>
        <begin position="103"/>
        <end position="288"/>
    </location>
</feature>
<dbReference type="RefSeq" id="WP_123210689.1">
    <property type="nucleotide sequence ID" value="NZ_RJVO01000001.1"/>
</dbReference>
<keyword evidence="15" id="KW-1185">Reference proteome</keyword>
<dbReference type="Proteomes" id="UP000282106">
    <property type="component" value="Unassembled WGS sequence"/>
</dbReference>
<dbReference type="InterPro" id="IPR051046">
    <property type="entry name" value="MurCDEF_CellWall_CoF430Synth"/>
</dbReference>
<evidence type="ECO:0000256" key="4">
    <source>
        <dbReference type="ARBA" id="ARBA00022741"/>
    </source>
</evidence>
<dbReference type="InterPro" id="IPR036565">
    <property type="entry name" value="Mur-like_cat_sf"/>
</dbReference>
<dbReference type="EMBL" id="RJVO01000001">
    <property type="protein sequence ID" value="ROH93836.1"/>
    <property type="molecule type" value="Genomic_DNA"/>
</dbReference>
<keyword evidence="8 10" id="KW-0131">Cell cycle</keyword>
<evidence type="ECO:0000256" key="6">
    <source>
        <dbReference type="ARBA" id="ARBA00022960"/>
    </source>
</evidence>
<dbReference type="GO" id="GO:0005524">
    <property type="term" value="F:ATP binding"/>
    <property type="evidence" value="ECO:0007669"/>
    <property type="project" value="UniProtKB-UniRule"/>
</dbReference>
<dbReference type="SUPFAM" id="SSF53244">
    <property type="entry name" value="MurD-like peptide ligases, peptide-binding domain"/>
    <property type="match status" value="1"/>
</dbReference>
<dbReference type="HAMAP" id="MF_02019">
    <property type="entry name" value="MurF"/>
    <property type="match status" value="1"/>
</dbReference>
<reference evidence="14 15" key="1">
    <citation type="submission" date="2018-10" db="EMBL/GenBank/DDBJ databases">
        <authorList>
            <person name="Chen W.-M."/>
        </authorList>
    </citation>
    <scope>NUCLEOTIDE SEQUENCE [LARGE SCALE GENOMIC DNA]</scope>
    <source>
        <strain evidence="14 15">THS-13</strain>
    </source>
</reference>
<evidence type="ECO:0000256" key="10">
    <source>
        <dbReference type="HAMAP-Rule" id="MF_02019"/>
    </source>
</evidence>
<comment type="function">
    <text evidence="10 11">Involved in cell wall formation. Catalyzes the final step in the synthesis of UDP-N-acetylmuramoyl-pentapeptide, the precursor of murein.</text>
</comment>
<dbReference type="PANTHER" id="PTHR43024:SF1">
    <property type="entry name" value="UDP-N-ACETYLMURAMOYL-TRIPEPTIDE--D-ALANYL-D-ALANINE LIGASE"/>
    <property type="match status" value="1"/>
</dbReference>
<comment type="subcellular location">
    <subcellularLocation>
        <location evidence="10 11">Cytoplasm</location>
    </subcellularLocation>
</comment>
<evidence type="ECO:0000259" key="13">
    <source>
        <dbReference type="Pfam" id="PF08245"/>
    </source>
</evidence>
<dbReference type="Gene3D" id="3.40.1390.10">
    <property type="entry name" value="MurE/MurF, N-terminal domain"/>
    <property type="match status" value="1"/>
</dbReference>
<dbReference type="Pfam" id="PF08245">
    <property type="entry name" value="Mur_ligase_M"/>
    <property type="match status" value="1"/>
</dbReference>
<sequence length="458" mass="47350">MERLSDAARRLGVPLQGDDAPFSRVVTDTRALQPGDLFVALAGERFDAHDFLAEAAAKGAVGALVSRSVDAPIAQLLVPDTLVALQRYAASWRRHFGGPVIGVTGSNGKTTTKQLLAAVFAARGSVLYTEGNLNNHIGVPLTLCRLRREHRTAVIEMGANHAGEIAALARLARPGVGIVTQAGDAHLEGFGSREGVAKAKGEMFAALNGGVAVINADDAYAGLWVKLAADNRIVSFGFAGHADVRAERLVAGADESRFLLVTPAGEAEVQLPLPGRHNVANALAAAATGFALGLEPAVIAAGLAKVEAPKGRVAVKTHVSGARLIDDSYNANPTSLNAAMELLARESGRRLLVLGDMAELGPDAARLHADAGLRARTLGLDGLYTLGRLSAEAAGTFGGAAQSHSELDALIAALRSQLTAGTTILVKGSRSARMERVVAALTDNNNEKPGATLAEGSH</sequence>
<keyword evidence="6 10" id="KW-0133">Cell shape</keyword>
<dbReference type="UniPathway" id="UPA00219"/>
<keyword evidence="4 10" id="KW-0547">Nucleotide-binding</keyword>